<dbReference type="STRING" id="29529.SAMN04488122_5218"/>
<name>A0A1I0S9S2_9BACT</name>
<protein>
    <submittedName>
        <fullName evidence="1">Uncharacterized protein</fullName>
    </submittedName>
</protein>
<keyword evidence="2" id="KW-1185">Reference proteome</keyword>
<evidence type="ECO:0000313" key="2">
    <source>
        <dbReference type="Proteomes" id="UP000199310"/>
    </source>
</evidence>
<proteinExistence type="predicted"/>
<reference evidence="2" key="1">
    <citation type="submission" date="2016-10" db="EMBL/GenBank/DDBJ databases">
        <authorList>
            <person name="Varghese N."/>
            <person name="Submissions S."/>
        </authorList>
    </citation>
    <scope>NUCLEOTIDE SEQUENCE [LARGE SCALE GENOMIC DNA]</scope>
    <source>
        <strain evidence="2">DSM 3695</strain>
    </source>
</reference>
<sequence>MGFLFQKFSGTPPDSFFLFKFKNCNLFLLKLLLSNE</sequence>
<dbReference type="AlphaFoldDB" id="A0A1I0S9S2"/>
<dbReference type="EMBL" id="FOJG01000002">
    <property type="protein sequence ID" value="SEW52896.1"/>
    <property type="molecule type" value="Genomic_DNA"/>
</dbReference>
<organism evidence="1 2">
    <name type="scientific">Chitinophaga arvensicola</name>
    <dbReference type="NCBI Taxonomy" id="29529"/>
    <lineage>
        <taxon>Bacteria</taxon>
        <taxon>Pseudomonadati</taxon>
        <taxon>Bacteroidota</taxon>
        <taxon>Chitinophagia</taxon>
        <taxon>Chitinophagales</taxon>
        <taxon>Chitinophagaceae</taxon>
        <taxon>Chitinophaga</taxon>
    </lineage>
</organism>
<accession>A0A1I0S9S2</accession>
<evidence type="ECO:0000313" key="1">
    <source>
        <dbReference type="EMBL" id="SEW52896.1"/>
    </source>
</evidence>
<dbReference type="Proteomes" id="UP000199310">
    <property type="component" value="Unassembled WGS sequence"/>
</dbReference>
<gene>
    <name evidence="1" type="ORF">SAMN04488122_5218</name>
</gene>